<feature type="signal peptide" evidence="1">
    <location>
        <begin position="1"/>
        <end position="18"/>
    </location>
</feature>
<protein>
    <recommendedName>
        <fullName evidence="4">Chitin-binding type-2 domain-containing protein</fullName>
    </recommendedName>
</protein>
<proteinExistence type="predicted"/>
<keyword evidence="1" id="KW-0732">Signal</keyword>
<comment type="caution">
    <text evidence="2">The sequence shown here is derived from an EMBL/GenBank/DDBJ whole genome shotgun (WGS) entry which is preliminary data.</text>
</comment>
<dbReference type="EMBL" id="MU865956">
    <property type="protein sequence ID" value="KAK4446600.1"/>
    <property type="molecule type" value="Genomic_DNA"/>
</dbReference>
<evidence type="ECO:0000313" key="2">
    <source>
        <dbReference type="EMBL" id="KAK4446600.1"/>
    </source>
</evidence>
<sequence>MRPATLLSIAATLGFTSAAAVPTEDSTLEARQPKSCGNVGAFAYVNQPYPPTGSSAHPRGCTLYYCDGNTGVLHLKVQCLNGFNKCQLTPQGQGVCAP</sequence>
<name>A0AAV9GGU7_9PEZI</name>
<evidence type="ECO:0000313" key="3">
    <source>
        <dbReference type="Proteomes" id="UP001321760"/>
    </source>
</evidence>
<organism evidence="2 3">
    <name type="scientific">Podospora aff. communis PSN243</name>
    <dbReference type="NCBI Taxonomy" id="3040156"/>
    <lineage>
        <taxon>Eukaryota</taxon>
        <taxon>Fungi</taxon>
        <taxon>Dikarya</taxon>
        <taxon>Ascomycota</taxon>
        <taxon>Pezizomycotina</taxon>
        <taxon>Sordariomycetes</taxon>
        <taxon>Sordariomycetidae</taxon>
        <taxon>Sordariales</taxon>
        <taxon>Podosporaceae</taxon>
        <taxon>Podospora</taxon>
    </lineage>
</organism>
<gene>
    <name evidence="2" type="ORF">QBC34DRAFT_411536</name>
</gene>
<dbReference type="Proteomes" id="UP001321760">
    <property type="component" value="Unassembled WGS sequence"/>
</dbReference>
<feature type="chain" id="PRO_5043855117" description="Chitin-binding type-2 domain-containing protein" evidence="1">
    <location>
        <begin position="19"/>
        <end position="98"/>
    </location>
</feature>
<dbReference type="AlphaFoldDB" id="A0AAV9GGU7"/>
<accession>A0AAV9GGU7</accession>
<evidence type="ECO:0008006" key="4">
    <source>
        <dbReference type="Google" id="ProtNLM"/>
    </source>
</evidence>
<reference evidence="2" key="1">
    <citation type="journal article" date="2023" name="Mol. Phylogenet. Evol.">
        <title>Genome-scale phylogeny and comparative genomics of the fungal order Sordariales.</title>
        <authorList>
            <person name="Hensen N."/>
            <person name="Bonometti L."/>
            <person name="Westerberg I."/>
            <person name="Brannstrom I.O."/>
            <person name="Guillou S."/>
            <person name="Cros-Aarteil S."/>
            <person name="Calhoun S."/>
            <person name="Haridas S."/>
            <person name="Kuo A."/>
            <person name="Mondo S."/>
            <person name="Pangilinan J."/>
            <person name="Riley R."/>
            <person name="LaButti K."/>
            <person name="Andreopoulos B."/>
            <person name="Lipzen A."/>
            <person name="Chen C."/>
            <person name="Yan M."/>
            <person name="Daum C."/>
            <person name="Ng V."/>
            <person name="Clum A."/>
            <person name="Steindorff A."/>
            <person name="Ohm R.A."/>
            <person name="Martin F."/>
            <person name="Silar P."/>
            <person name="Natvig D.O."/>
            <person name="Lalanne C."/>
            <person name="Gautier V."/>
            <person name="Ament-Velasquez S.L."/>
            <person name="Kruys A."/>
            <person name="Hutchinson M.I."/>
            <person name="Powell A.J."/>
            <person name="Barry K."/>
            <person name="Miller A.N."/>
            <person name="Grigoriev I.V."/>
            <person name="Debuchy R."/>
            <person name="Gladieux P."/>
            <person name="Hiltunen Thoren M."/>
            <person name="Johannesson H."/>
        </authorList>
    </citation>
    <scope>NUCLEOTIDE SEQUENCE</scope>
    <source>
        <strain evidence="2">PSN243</strain>
    </source>
</reference>
<evidence type="ECO:0000256" key="1">
    <source>
        <dbReference type="SAM" id="SignalP"/>
    </source>
</evidence>
<keyword evidence="3" id="KW-1185">Reference proteome</keyword>
<reference evidence="2" key="2">
    <citation type="submission" date="2023-05" db="EMBL/GenBank/DDBJ databases">
        <authorList>
            <consortium name="Lawrence Berkeley National Laboratory"/>
            <person name="Steindorff A."/>
            <person name="Hensen N."/>
            <person name="Bonometti L."/>
            <person name="Westerberg I."/>
            <person name="Brannstrom I.O."/>
            <person name="Guillou S."/>
            <person name="Cros-Aarteil S."/>
            <person name="Calhoun S."/>
            <person name="Haridas S."/>
            <person name="Kuo A."/>
            <person name="Mondo S."/>
            <person name="Pangilinan J."/>
            <person name="Riley R."/>
            <person name="Labutti K."/>
            <person name="Andreopoulos B."/>
            <person name="Lipzen A."/>
            <person name="Chen C."/>
            <person name="Yanf M."/>
            <person name="Daum C."/>
            <person name="Ng V."/>
            <person name="Clum A."/>
            <person name="Ohm R."/>
            <person name="Martin F."/>
            <person name="Silar P."/>
            <person name="Natvig D."/>
            <person name="Lalanne C."/>
            <person name="Gautier V."/>
            <person name="Ament-Velasquez S.L."/>
            <person name="Kruys A."/>
            <person name="Hutchinson M.I."/>
            <person name="Powell A.J."/>
            <person name="Barry K."/>
            <person name="Miller A.N."/>
            <person name="Grigoriev I.V."/>
            <person name="Debuchy R."/>
            <person name="Gladieux P."/>
            <person name="Thoren M.H."/>
            <person name="Johannesson H."/>
        </authorList>
    </citation>
    <scope>NUCLEOTIDE SEQUENCE</scope>
    <source>
        <strain evidence="2">PSN243</strain>
    </source>
</reference>